<name>A0ABS5KUL7_9ACTN</name>
<comment type="caution">
    <text evidence="2">The sequence shown here is derived from an EMBL/GenBank/DDBJ whole genome shotgun (WGS) entry which is preliminary data.</text>
</comment>
<dbReference type="InterPro" id="IPR008000">
    <property type="entry name" value="Rham/fucose_mutarotase"/>
</dbReference>
<accession>A0ABS5KUL7</accession>
<feature type="region of interest" description="Disordered" evidence="1">
    <location>
        <begin position="104"/>
        <end position="124"/>
    </location>
</feature>
<dbReference type="EMBL" id="JAAFYZ010000080">
    <property type="protein sequence ID" value="MBS2549729.1"/>
    <property type="molecule type" value="Genomic_DNA"/>
</dbReference>
<dbReference type="SUPFAM" id="SSF54909">
    <property type="entry name" value="Dimeric alpha+beta barrel"/>
    <property type="match status" value="1"/>
</dbReference>
<proteinExistence type="predicted"/>
<evidence type="ECO:0000256" key="1">
    <source>
        <dbReference type="SAM" id="MobiDB-lite"/>
    </source>
</evidence>
<gene>
    <name evidence="2" type="ORF">KGQ19_22960</name>
</gene>
<evidence type="ECO:0000313" key="2">
    <source>
        <dbReference type="EMBL" id="MBS2549729.1"/>
    </source>
</evidence>
<dbReference type="InterPro" id="IPR011008">
    <property type="entry name" value="Dimeric_a/b-barrel"/>
</dbReference>
<dbReference type="Gene3D" id="3.30.70.100">
    <property type="match status" value="1"/>
</dbReference>
<dbReference type="Pfam" id="PF05336">
    <property type="entry name" value="rhaM"/>
    <property type="match status" value="1"/>
</dbReference>
<protein>
    <submittedName>
        <fullName evidence="2">L-rhamnose mutarotase</fullName>
    </submittedName>
</protein>
<sequence>MRVAIHTRLKPEGVTGYEEAHDDIPPEIPELLRAGGCTEWTIWRNGVDLFHLVECEDWAALRAFMADKEADHAWQARVGVFRDFTLVGGDEPLPVLFELSGQSELPGQSELSDQPGLPEPSELP</sequence>
<evidence type="ECO:0000313" key="3">
    <source>
        <dbReference type="Proteomes" id="UP000730482"/>
    </source>
</evidence>
<dbReference type="Proteomes" id="UP000730482">
    <property type="component" value="Unassembled WGS sequence"/>
</dbReference>
<keyword evidence="3" id="KW-1185">Reference proteome</keyword>
<reference evidence="2 3" key="1">
    <citation type="submission" date="2020-02" db="EMBL/GenBank/DDBJ databases">
        <title>Acidophilic actinobacteria isolated from forest soil.</title>
        <authorList>
            <person name="Golinska P."/>
        </authorList>
    </citation>
    <scope>NUCLEOTIDE SEQUENCE [LARGE SCALE GENOMIC DNA]</scope>
    <source>
        <strain evidence="2 3">NL8</strain>
    </source>
</reference>
<dbReference type="RefSeq" id="WP_212011296.1">
    <property type="nucleotide sequence ID" value="NZ_JAAFYZ010000080.1"/>
</dbReference>
<organism evidence="2 3">
    <name type="scientific">Catenulispora pinistramenti</name>
    <dbReference type="NCBI Taxonomy" id="2705254"/>
    <lineage>
        <taxon>Bacteria</taxon>
        <taxon>Bacillati</taxon>
        <taxon>Actinomycetota</taxon>
        <taxon>Actinomycetes</taxon>
        <taxon>Catenulisporales</taxon>
        <taxon>Catenulisporaceae</taxon>
        <taxon>Catenulispora</taxon>
    </lineage>
</organism>